<accession>A0A0E9TNS3</accession>
<sequence length="30" mass="3581">MRCYTFQVFIKALTDNSVKIVRYSDRKGLQ</sequence>
<reference evidence="1" key="1">
    <citation type="submission" date="2014-11" db="EMBL/GenBank/DDBJ databases">
        <authorList>
            <person name="Amaro Gonzalez C."/>
        </authorList>
    </citation>
    <scope>NUCLEOTIDE SEQUENCE</scope>
</reference>
<protein>
    <submittedName>
        <fullName evidence="1">Uncharacterized protein</fullName>
    </submittedName>
</protein>
<organism evidence="1">
    <name type="scientific">Anguilla anguilla</name>
    <name type="common">European freshwater eel</name>
    <name type="synonym">Muraena anguilla</name>
    <dbReference type="NCBI Taxonomy" id="7936"/>
    <lineage>
        <taxon>Eukaryota</taxon>
        <taxon>Metazoa</taxon>
        <taxon>Chordata</taxon>
        <taxon>Craniata</taxon>
        <taxon>Vertebrata</taxon>
        <taxon>Euteleostomi</taxon>
        <taxon>Actinopterygii</taxon>
        <taxon>Neopterygii</taxon>
        <taxon>Teleostei</taxon>
        <taxon>Anguilliformes</taxon>
        <taxon>Anguillidae</taxon>
        <taxon>Anguilla</taxon>
    </lineage>
</organism>
<dbReference type="AlphaFoldDB" id="A0A0E9TNS3"/>
<name>A0A0E9TNS3_ANGAN</name>
<dbReference type="EMBL" id="GBXM01053243">
    <property type="protein sequence ID" value="JAH55334.1"/>
    <property type="molecule type" value="Transcribed_RNA"/>
</dbReference>
<proteinExistence type="predicted"/>
<reference evidence="1" key="2">
    <citation type="journal article" date="2015" name="Fish Shellfish Immunol.">
        <title>Early steps in the European eel (Anguilla anguilla)-Vibrio vulnificus interaction in the gills: Role of the RtxA13 toxin.</title>
        <authorList>
            <person name="Callol A."/>
            <person name="Pajuelo D."/>
            <person name="Ebbesson L."/>
            <person name="Teles M."/>
            <person name="MacKenzie S."/>
            <person name="Amaro C."/>
        </authorList>
    </citation>
    <scope>NUCLEOTIDE SEQUENCE</scope>
</reference>
<evidence type="ECO:0000313" key="1">
    <source>
        <dbReference type="EMBL" id="JAH55334.1"/>
    </source>
</evidence>